<sequence length="42" mass="4610">MHSTAELSCKERISSSISIGNDFVVSVRTLGFFSTKCVLLFV</sequence>
<protein>
    <submittedName>
        <fullName evidence="1">Eukaryotic peptide chain release factor GTP-binding subunit ERF3A-like isoform X1</fullName>
    </submittedName>
</protein>
<dbReference type="AlphaFoldDB" id="A0A2P2LVJ8"/>
<proteinExistence type="predicted"/>
<accession>A0A2P2LVJ8</accession>
<reference evidence="1" key="1">
    <citation type="submission" date="2018-02" db="EMBL/GenBank/DDBJ databases">
        <title>Rhizophora mucronata_Transcriptome.</title>
        <authorList>
            <person name="Meera S.P."/>
            <person name="Sreeshan A."/>
            <person name="Augustine A."/>
        </authorList>
    </citation>
    <scope>NUCLEOTIDE SEQUENCE</scope>
    <source>
        <tissue evidence="1">Leaf</tissue>
    </source>
</reference>
<organism evidence="1">
    <name type="scientific">Rhizophora mucronata</name>
    <name type="common">Asiatic mangrove</name>
    <dbReference type="NCBI Taxonomy" id="61149"/>
    <lineage>
        <taxon>Eukaryota</taxon>
        <taxon>Viridiplantae</taxon>
        <taxon>Streptophyta</taxon>
        <taxon>Embryophyta</taxon>
        <taxon>Tracheophyta</taxon>
        <taxon>Spermatophyta</taxon>
        <taxon>Magnoliopsida</taxon>
        <taxon>eudicotyledons</taxon>
        <taxon>Gunneridae</taxon>
        <taxon>Pentapetalae</taxon>
        <taxon>rosids</taxon>
        <taxon>fabids</taxon>
        <taxon>Malpighiales</taxon>
        <taxon>Rhizophoraceae</taxon>
        <taxon>Rhizophora</taxon>
    </lineage>
</organism>
<name>A0A2P2LVJ8_RHIMU</name>
<evidence type="ECO:0000313" key="1">
    <source>
        <dbReference type="EMBL" id="MBX22000.1"/>
    </source>
</evidence>
<dbReference type="EMBL" id="GGEC01041516">
    <property type="protein sequence ID" value="MBX22000.1"/>
    <property type="molecule type" value="Transcribed_RNA"/>
</dbReference>